<evidence type="ECO:0000256" key="1">
    <source>
        <dbReference type="ARBA" id="ARBA00006484"/>
    </source>
</evidence>
<dbReference type="Pfam" id="PF13561">
    <property type="entry name" value="adh_short_C2"/>
    <property type="match status" value="1"/>
</dbReference>
<evidence type="ECO:0000256" key="2">
    <source>
        <dbReference type="ARBA" id="ARBA00023002"/>
    </source>
</evidence>
<sequence length="250" mass="26911">MTKDRGEKRVALVTGSTSGIGMAIAEQLAKDGFTIAFHSKSSVLVGQSLVEAHLGAYYFQADLSDQSQTCDLIAKVLSHYGRLDVLVNNAGISATIPHTFLKEATPEIWRDLYEVNVIAPWTLIAEAENALRQSSSRECPSCILNISSHAGIRPKGASIPYSVSKAALNHMTKLLALSLAPLIRVNAIAPGLVETPMSKNWTAARKLWEKRSPMGRGAQPEEIAQMASMLVASHYITGEILISDGGLNLT</sequence>
<comment type="similarity">
    <text evidence="1">Belongs to the short-chain dehydrogenases/reductases (SDR) family.</text>
</comment>
<dbReference type="PANTHER" id="PTHR43639:SF1">
    <property type="entry name" value="SHORT-CHAIN DEHYDROGENASE_REDUCTASE FAMILY PROTEIN"/>
    <property type="match status" value="1"/>
</dbReference>
<dbReference type="PRINTS" id="PR00081">
    <property type="entry name" value="GDHRDH"/>
</dbReference>
<dbReference type="PANTHER" id="PTHR43639">
    <property type="entry name" value="OXIDOREDUCTASE, SHORT-CHAIN DEHYDROGENASE/REDUCTASE FAMILY (AFU_ORTHOLOGUE AFUA_5G02870)"/>
    <property type="match status" value="1"/>
</dbReference>
<comment type="caution">
    <text evidence="3">The sequence shown here is derived from an EMBL/GenBank/DDBJ whole genome shotgun (WGS) entry which is preliminary data.</text>
</comment>
<dbReference type="InterPro" id="IPR002347">
    <property type="entry name" value="SDR_fam"/>
</dbReference>
<protein>
    <submittedName>
        <fullName evidence="3">SDR family oxidoreductase</fullName>
    </submittedName>
</protein>
<name>A0ABR9VR56_9SYNC</name>
<dbReference type="Gene3D" id="3.40.50.720">
    <property type="entry name" value="NAD(P)-binding Rossmann-like Domain"/>
    <property type="match status" value="1"/>
</dbReference>
<proteinExistence type="inferred from homology"/>
<dbReference type="Proteomes" id="UP000658720">
    <property type="component" value="Unassembled WGS sequence"/>
</dbReference>
<reference evidence="3 4" key="1">
    <citation type="submission" date="2020-10" db="EMBL/GenBank/DDBJ databases">
        <authorList>
            <person name="Castelo-Branco R."/>
            <person name="Eusebio N."/>
            <person name="Adriana R."/>
            <person name="Vieira A."/>
            <person name="Brugerolle De Fraissinette N."/>
            <person name="Rezende De Castro R."/>
            <person name="Schneider M.P."/>
            <person name="Vasconcelos V."/>
            <person name="Leao P.N."/>
        </authorList>
    </citation>
    <scope>NUCLEOTIDE SEQUENCE [LARGE SCALE GENOMIC DNA]</scope>
    <source>
        <strain evidence="3 4">LEGE 00031</strain>
    </source>
</reference>
<dbReference type="PRINTS" id="PR00080">
    <property type="entry name" value="SDRFAMILY"/>
</dbReference>
<evidence type="ECO:0000313" key="3">
    <source>
        <dbReference type="EMBL" id="MBE9253834.1"/>
    </source>
</evidence>
<dbReference type="SUPFAM" id="SSF51735">
    <property type="entry name" value="NAD(P)-binding Rossmann-fold domains"/>
    <property type="match status" value="1"/>
</dbReference>
<accession>A0ABR9VR56</accession>
<keyword evidence="2" id="KW-0560">Oxidoreductase</keyword>
<dbReference type="InterPro" id="IPR020904">
    <property type="entry name" value="Sc_DH/Rdtase_CS"/>
</dbReference>
<dbReference type="PROSITE" id="PS00061">
    <property type="entry name" value="ADH_SHORT"/>
    <property type="match status" value="1"/>
</dbReference>
<gene>
    <name evidence="3" type="ORF">IQ217_08240</name>
</gene>
<keyword evidence="4" id="KW-1185">Reference proteome</keyword>
<organism evidence="3 4">
    <name type="scientific">Synechocystis salina LEGE 00031</name>
    <dbReference type="NCBI Taxonomy" id="1828736"/>
    <lineage>
        <taxon>Bacteria</taxon>
        <taxon>Bacillati</taxon>
        <taxon>Cyanobacteriota</taxon>
        <taxon>Cyanophyceae</taxon>
        <taxon>Synechococcales</taxon>
        <taxon>Merismopediaceae</taxon>
        <taxon>Synechocystis</taxon>
    </lineage>
</organism>
<evidence type="ECO:0000313" key="4">
    <source>
        <dbReference type="Proteomes" id="UP000658720"/>
    </source>
</evidence>
<dbReference type="InterPro" id="IPR036291">
    <property type="entry name" value="NAD(P)-bd_dom_sf"/>
</dbReference>
<dbReference type="EMBL" id="JADEVV010000019">
    <property type="protein sequence ID" value="MBE9253834.1"/>
    <property type="molecule type" value="Genomic_DNA"/>
</dbReference>
<dbReference type="CDD" id="cd05233">
    <property type="entry name" value="SDR_c"/>
    <property type="match status" value="1"/>
</dbReference>